<dbReference type="Proteomes" id="UP000294588">
    <property type="component" value="Unassembled WGS sequence"/>
</dbReference>
<reference evidence="1" key="1">
    <citation type="submission" date="2019-03" db="EMBL/GenBank/DDBJ databases">
        <title>Candidatus Syntrophosphaera thermopropionivorans: a novel player in syntrophic propionate oxidation during anaerobic digestion.</title>
        <authorList>
            <person name="Dyksma S."/>
        </authorList>
    </citation>
    <scope>NUCLEOTIDE SEQUENCE</scope>
    <source>
        <strain evidence="1">W5</strain>
    </source>
</reference>
<dbReference type="EMBL" id="SMOG01000009">
    <property type="protein sequence ID" value="TDF73045.1"/>
    <property type="molecule type" value="Genomic_DNA"/>
</dbReference>
<evidence type="ECO:0000313" key="2">
    <source>
        <dbReference type="Proteomes" id="UP000294588"/>
    </source>
</evidence>
<evidence type="ECO:0000313" key="1">
    <source>
        <dbReference type="EMBL" id="TDF73045.1"/>
    </source>
</evidence>
<keyword evidence="2" id="KW-1185">Reference proteome</keyword>
<protein>
    <submittedName>
        <fullName evidence="1">Nicotinate (Nicotinamide) nucleotide adenylyltransferase</fullName>
    </submittedName>
</protein>
<accession>A0AC61QJ79</accession>
<organism evidence="1 2">
    <name type="scientific">Candidatus Syntrophosphaera thermopropionivorans</name>
    <dbReference type="NCBI Taxonomy" id="2593015"/>
    <lineage>
        <taxon>Bacteria</taxon>
        <taxon>Pseudomonadati</taxon>
        <taxon>Candidatus Cloacimonadota</taxon>
        <taxon>Candidatus Cloacimonadia</taxon>
        <taxon>Candidatus Cloacimonadales</taxon>
        <taxon>Candidatus Cloacimonadaceae</taxon>
        <taxon>Candidatus Syntrophosphaera</taxon>
    </lineage>
</organism>
<keyword evidence="1" id="KW-0808">Transferase</keyword>
<keyword evidence="1" id="KW-0548">Nucleotidyltransferase</keyword>
<comment type="caution">
    <text evidence="1">The sequence shown here is derived from an EMBL/GenBank/DDBJ whole genome shotgun (WGS) entry which is preliminary data.</text>
</comment>
<gene>
    <name evidence="1" type="primary">nadD</name>
    <name evidence="1" type="ORF">E0946_03995</name>
</gene>
<name>A0AC61QJ79_9BACT</name>
<proteinExistence type="predicted"/>
<sequence length="193" mass="21912">MSNLALLGGSFDPVHNGHLHIARGILHSGLVESVIFLPNAIHNFKKDRIVLDFNSRYELVKEVMEPGMEVWDDDAKGTGYTSDLLQHLYKKYPEHQFFWVIGSDNLASLSRWHNYPWLKENVQFLIIPRPGYPIIPEVINEIKHQVLNLTPIDISSTQIRNNIAAGLSIKGLVPDSILDKVLQLYKPLLAPKT</sequence>